<dbReference type="Proteomes" id="UP000008983">
    <property type="component" value="Unassembled WGS sequence"/>
</dbReference>
<keyword evidence="1" id="KW-0732">Signal</keyword>
<name>G0QLR7_ICHMU</name>
<reference evidence="2 3" key="1">
    <citation type="submission" date="2011-07" db="EMBL/GenBank/DDBJ databases">
        <authorList>
            <person name="Coyne R."/>
            <person name="Brami D."/>
            <person name="Johnson J."/>
            <person name="Hostetler J."/>
            <person name="Hannick L."/>
            <person name="Clark T."/>
            <person name="Cassidy-Hanley D."/>
            <person name="Inman J."/>
        </authorList>
    </citation>
    <scope>NUCLEOTIDE SEQUENCE [LARGE SCALE GENOMIC DNA]</scope>
    <source>
        <strain evidence="2 3">G5</strain>
    </source>
</reference>
<gene>
    <name evidence="2" type="ORF">IMG5_035220</name>
</gene>
<evidence type="ECO:0008006" key="4">
    <source>
        <dbReference type="Google" id="ProtNLM"/>
    </source>
</evidence>
<dbReference type="AlphaFoldDB" id="G0QLR7"/>
<accession>G0QLR7</accession>
<evidence type="ECO:0000313" key="3">
    <source>
        <dbReference type="Proteomes" id="UP000008983"/>
    </source>
</evidence>
<sequence length="191" mass="22824">MISHFAKKYFVGKLILLQTVLTLNKQPIKTIFRIYCQFSTLQYNKIIQKGLKQPSNFQKTTLRLLNYLYKPPLNYYKPSKTYSTAKKLTMIQNSQFKQFSKNQNLSLKTIKILYNKFSILKIISICHNFAKALFFSQKKLKIQKELHLFQTLFLPKMIFFQTNFHNQVLLRLYRMQLISILKVIQVQILLK</sequence>
<keyword evidence="3" id="KW-1185">Reference proteome</keyword>
<feature type="chain" id="PRO_5003408062" description="Transmembrane protein" evidence="1">
    <location>
        <begin position="23"/>
        <end position="191"/>
    </location>
</feature>
<dbReference type="GeneID" id="14910025"/>
<dbReference type="RefSeq" id="XP_004039061.1">
    <property type="nucleotide sequence ID" value="XM_004039013.1"/>
</dbReference>
<feature type="signal peptide" evidence="1">
    <location>
        <begin position="1"/>
        <end position="22"/>
    </location>
</feature>
<proteinExistence type="predicted"/>
<dbReference type="EMBL" id="GL983298">
    <property type="protein sequence ID" value="EGR33837.1"/>
    <property type="molecule type" value="Genomic_DNA"/>
</dbReference>
<protein>
    <recommendedName>
        <fullName evidence="4">Transmembrane protein</fullName>
    </recommendedName>
</protein>
<dbReference type="InParanoid" id="G0QLR7"/>
<organism evidence="2 3">
    <name type="scientific">Ichthyophthirius multifiliis</name>
    <name type="common">White spot disease agent</name>
    <name type="synonym">Ich</name>
    <dbReference type="NCBI Taxonomy" id="5932"/>
    <lineage>
        <taxon>Eukaryota</taxon>
        <taxon>Sar</taxon>
        <taxon>Alveolata</taxon>
        <taxon>Ciliophora</taxon>
        <taxon>Intramacronucleata</taxon>
        <taxon>Oligohymenophorea</taxon>
        <taxon>Hymenostomatida</taxon>
        <taxon>Ophryoglenina</taxon>
        <taxon>Ichthyophthirius</taxon>
    </lineage>
</organism>
<evidence type="ECO:0000313" key="2">
    <source>
        <dbReference type="EMBL" id="EGR33837.1"/>
    </source>
</evidence>
<evidence type="ECO:0000256" key="1">
    <source>
        <dbReference type="SAM" id="SignalP"/>
    </source>
</evidence>